<keyword evidence="5" id="KW-1003">Cell membrane</keyword>
<evidence type="ECO:0000256" key="10">
    <source>
        <dbReference type="ARBA" id="ARBA00030646"/>
    </source>
</evidence>
<protein>
    <recommendedName>
        <fullName evidence="3">Molybdate-anion transporter</fullName>
    </recommendedName>
    <alternativeName>
        <fullName evidence="10">Major facilitator superfamily domain-containing protein 5</fullName>
    </alternativeName>
    <alternativeName>
        <fullName evidence="11">Molybdate transporter 2 homolog</fullName>
    </alternativeName>
</protein>
<feature type="transmembrane region" description="Helical" evidence="12">
    <location>
        <begin position="141"/>
        <end position="162"/>
    </location>
</feature>
<comment type="function">
    <text evidence="1">Mediates high-affinity intracellular uptake of the rare oligo-element molybdenum.</text>
</comment>
<evidence type="ECO:0000256" key="4">
    <source>
        <dbReference type="ARBA" id="ARBA00022448"/>
    </source>
</evidence>
<dbReference type="Gene3D" id="1.20.1250.20">
    <property type="entry name" value="MFS general substrate transporter like domains"/>
    <property type="match status" value="1"/>
</dbReference>
<evidence type="ECO:0000313" key="13">
    <source>
        <dbReference type="EMBL" id="CZT16987.1"/>
    </source>
</evidence>
<accession>A0A2D3UXG5</accession>
<evidence type="ECO:0000256" key="8">
    <source>
        <dbReference type="ARBA" id="ARBA00023065"/>
    </source>
</evidence>
<evidence type="ECO:0000313" key="14">
    <source>
        <dbReference type="Proteomes" id="UP000225277"/>
    </source>
</evidence>
<dbReference type="OrthoDB" id="263957at2759"/>
<proteinExistence type="predicted"/>
<dbReference type="Pfam" id="PF05631">
    <property type="entry name" value="MFS_5"/>
    <property type="match status" value="1"/>
</dbReference>
<dbReference type="EMBL" id="FJUY01000003">
    <property type="protein sequence ID" value="CZT16987.1"/>
    <property type="molecule type" value="Genomic_DNA"/>
</dbReference>
<dbReference type="SUPFAM" id="SSF103473">
    <property type="entry name" value="MFS general substrate transporter"/>
    <property type="match status" value="1"/>
</dbReference>
<keyword evidence="9 12" id="KW-0472">Membrane</keyword>
<dbReference type="InterPro" id="IPR008509">
    <property type="entry name" value="MOT2/MFSD5"/>
</dbReference>
<evidence type="ECO:0000256" key="5">
    <source>
        <dbReference type="ARBA" id="ARBA00022475"/>
    </source>
</evidence>
<dbReference type="GO" id="GO:0015098">
    <property type="term" value="F:molybdate ion transmembrane transporter activity"/>
    <property type="evidence" value="ECO:0007669"/>
    <property type="project" value="InterPro"/>
</dbReference>
<dbReference type="InterPro" id="IPR036259">
    <property type="entry name" value="MFS_trans_sf"/>
</dbReference>
<dbReference type="Proteomes" id="UP000225277">
    <property type="component" value="Unassembled WGS sequence"/>
</dbReference>
<dbReference type="GO" id="GO:0005886">
    <property type="term" value="C:plasma membrane"/>
    <property type="evidence" value="ECO:0007669"/>
    <property type="project" value="UniProtKB-SubCell"/>
</dbReference>
<gene>
    <name evidence="13" type="ORF">RCC_02819</name>
</gene>
<keyword evidence="6 12" id="KW-0812">Transmembrane</keyword>
<comment type="subcellular location">
    <subcellularLocation>
        <location evidence="2">Cell membrane</location>
        <topology evidence="2">Multi-pass membrane protein</topology>
    </subcellularLocation>
</comment>
<reference evidence="13 14" key="1">
    <citation type="submission" date="2016-03" db="EMBL/GenBank/DDBJ databases">
        <authorList>
            <person name="Ploux O."/>
        </authorList>
    </citation>
    <scope>NUCLEOTIDE SEQUENCE [LARGE SCALE GENOMIC DNA]</scope>
    <source>
        <strain evidence="13 14">URUG2</strain>
    </source>
</reference>
<evidence type="ECO:0000256" key="3">
    <source>
        <dbReference type="ARBA" id="ARBA00021242"/>
    </source>
</evidence>
<evidence type="ECO:0000256" key="12">
    <source>
        <dbReference type="SAM" id="Phobius"/>
    </source>
</evidence>
<dbReference type="PANTHER" id="PTHR23516:SF1">
    <property type="entry name" value="MOLYBDATE-ANION TRANSPORTER"/>
    <property type="match status" value="1"/>
</dbReference>
<dbReference type="GeneID" id="35598030"/>
<organism evidence="13 14">
    <name type="scientific">Ramularia collo-cygni</name>
    <dbReference type="NCBI Taxonomy" id="112498"/>
    <lineage>
        <taxon>Eukaryota</taxon>
        <taxon>Fungi</taxon>
        <taxon>Dikarya</taxon>
        <taxon>Ascomycota</taxon>
        <taxon>Pezizomycotina</taxon>
        <taxon>Dothideomycetes</taxon>
        <taxon>Dothideomycetidae</taxon>
        <taxon>Mycosphaerellales</taxon>
        <taxon>Mycosphaerellaceae</taxon>
        <taxon>Ramularia</taxon>
    </lineage>
</organism>
<evidence type="ECO:0000256" key="9">
    <source>
        <dbReference type="ARBA" id="ARBA00023136"/>
    </source>
</evidence>
<feature type="transmembrane region" description="Helical" evidence="12">
    <location>
        <begin position="204"/>
        <end position="223"/>
    </location>
</feature>
<dbReference type="AlphaFoldDB" id="A0A2D3UXG5"/>
<keyword evidence="4" id="KW-0813">Transport</keyword>
<feature type="transmembrane region" description="Helical" evidence="12">
    <location>
        <begin position="86"/>
        <end position="106"/>
    </location>
</feature>
<dbReference type="GO" id="GO:0006811">
    <property type="term" value="P:monoatomic ion transport"/>
    <property type="evidence" value="ECO:0007669"/>
    <property type="project" value="UniProtKB-KW"/>
</dbReference>
<evidence type="ECO:0000256" key="7">
    <source>
        <dbReference type="ARBA" id="ARBA00022989"/>
    </source>
</evidence>
<evidence type="ECO:0000256" key="6">
    <source>
        <dbReference type="ARBA" id="ARBA00022692"/>
    </source>
</evidence>
<evidence type="ECO:0000256" key="1">
    <source>
        <dbReference type="ARBA" id="ARBA00003019"/>
    </source>
</evidence>
<dbReference type="PANTHER" id="PTHR23516">
    <property type="entry name" value="SAM (S-ADENOSYL METHIONINE) TRANSPORTER"/>
    <property type="match status" value="1"/>
</dbReference>
<keyword evidence="8" id="KW-0406">Ion transport</keyword>
<keyword evidence="14" id="KW-1185">Reference proteome</keyword>
<feature type="transmembrane region" description="Helical" evidence="12">
    <location>
        <begin position="45"/>
        <end position="66"/>
    </location>
</feature>
<evidence type="ECO:0000256" key="2">
    <source>
        <dbReference type="ARBA" id="ARBA00004651"/>
    </source>
</evidence>
<evidence type="ECO:0000256" key="11">
    <source>
        <dbReference type="ARBA" id="ARBA00032555"/>
    </source>
</evidence>
<keyword evidence="7 12" id="KW-1133">Transmembrane helix</keyword>
<feature type="transmembrane region" description="Helical" evidence="12">
    <location>
        <begin position="174"/>
        <end position="192"/>
    </location>
</feature>
<sequence>MLAVACLGAAFVGIWKFWGENHGEAETEKGAAYANLRATLLDKRILTLALATTLFEGSMFLFVFFWTPVLRSAREKAGIASAPPFGLIFSCFMTAMMLGSMVFSSVKLRTEREVSRMLLSILALAAISLLFPVLVRAEAVTFWSFALFELCVGLYFPTMGRLKSELVDDTSRGKVYAVMRLPLNVFVVLALGMTQEGDGHRDKIFTAMGGLLLAAFFVVQRWLL</sequence>
<name>A0A2D3UXG5_9PEZI</name>
<dbReference type="RefSeq" id="XP_023623880.1">
    <property type="nucleotide sequence ID" value="XM_023768112.1"/>
</dbReference>
<feature type="transmembrane region" description="Helical" evidence="12">
    <location>
        <begin position="118"/>
        <end position="135"/>
    </location>
</feature>